<feature type="transmembrane region" description="Helical" evidence="9">
    <location>
        <begin position="232"/>
        <end position="250"/>
    </location>
</feature>
<evidence type="ECO:0000256" key="6">
    <source>
        <dbReference type="ARBA" id="ARBA00023180"/>
    </source>
</evidence>
<evidence type="ECO:0000313" key="10">
    <source>
        <dbReference type="EMBL" id="JAD05922.1"/>
    </source>
</evidence>
<keyword evidence="4 9" id="KW-1133">Transmembrane helix</keyword>
<protein>
    <recommendedName>
        <fullName evidence="7">UNC93-like protein MFSD11</fullName>
    </recommendedName>
    <alternativeName>
        <fullName evidence="8">Major facilitator superfamily domain-containing protein 11</fullName>
    </alternativeName>
</protein>
<dbReference type="PANTHER" id="PTHR23294">
    <property type="entry name" value="ET TRANSLATION PRODUCT-RELATED"/>
    <property type="match status" value="1"/>
</dbReference>
<accession>A0A0A1X4A1</accession>
<feature type="transmembrane region" description="Helical" evidence="9">
    <location>
        <begin position="48"/>
        <end position="69"/>
    </location>
</feature>
<sequence>MDLKFVNVIILGFGFMFVFTAFQTMGNIEKTILDSIAKEDNNFTGDGYTSLAIIYTTFSLCNWLAPSFISFTGPRVAMLVGSLTYTLFMIVFLFPSNWLLYLSSGILGAGAAITWTGQGNFLARCSDLSTISRNSGVFWALLQCSMFFGNIFVYFQFQDKEHIDATTRSTVIGVLTALAVLGIVFLAALRPMEDNSVGTSEMQRQQQQNRTGWGSAVYALKSAGQLFITRDMLLLSVAFLYTGLELSFFSGVYGPSIGFTKKIHNTPKEIVGLAGICIGAGEVFGGGLFGILGKKTTRFGRDPIVIAGYVIHMVAFFLIFLNLPDNAPFKDTEDISYLDPPRAWIALLCAFMLGLGDACMNTQIYSMLGGVYVKNSVGAFALFKFTQSIAAAISFFYSSHLGLRAQLGILVIFGTIGTACFCIVEWAVKRRQRESPEGSRTVSQDSRSVSYDK</sequence>
<dbReference type="GO" id="GO:0016020">
    <property type="term" value="C:membrane"/>
    <property type="evidence" value="ECO:0007669"/>
    <property type="project" value="UniProtKB-SubCell"/>
</dbReference>
<feature type="transmembrane region" description="Helical" evidence="9">
    <location>
        <begin position="100"/>
        <end position="117"/>
    </location>
</feature>
<dbReference type="AlphaFoldDB" id="A0A0A1X4A1"/>
<evidence type="ECO:0000256" key="5">
    <source>
        <dbReference type="ARBA" id="ARBA00023136"/>
    </source>
</evidence>
<feature type="transmembrane region" description="Helical" evidence="9">
    <location>
        <begin position="343"/>
        <end position="365"/>
    </location>
</feature>
<feature type="transmembrane region" description="Helical" evidence="9">
    <location>
        <begin position="409"/>
        <end position="428"/>
    </location>
</feature>
<proteinExistence type="inferred from homology"/>
<dbReference type="SUPFAM" id="SSF103473">
    <property type="entry name" value="MFS general substrate transporter"/>
    <property type="match status" value="1"/>
</dbReference>
<dbReference type="CDD" id="cd17407">
    <property type="entry name" value="MFS_MFSD11"/>
    <property type="match status" value="1"/>
</dbReference>
<feature type="transmembrane region" description="Helical" evidence="9">
    <location>
        <begin position="304"/>
        <end position="323"/>
    </location>
</feature>
<comment type="subcellular location">
    <subcellularLocation>
        <location evidence="1">Membrane</location>
        <topology evidence="1">Multi-pass membrane protein</topology>
    </subcellularLocation>
</comment>
<dbReference type="InterPro" id="IPR051617">
    <property type="entry name" value="UNC-93-like_regulator"/>
</dbReference>
<dbReference type="EMBL" id="GBXI01008370">
    <property type="protein sequence ID" value="JAD05922.1"/>
    <property type="molecule type" value="Transcribed_RNA"/>
</dbReference>
<comment type="similarity">
    <text evidence="2">Belongs to the unc-93 family.</text>
</comment>
<evidence type="ECO:0000256" key="9">
    <source>
        <dbReference type="SAM" id="Phobius"/>
    </source>
</evidence>
<feature type="transmembrane region" description="Helical" evidence="9">
    <location>
        <begin position="377"/>
        <end position="397"/>
    </location>
</feature>
<evidence type="ECO:0000256" key="3">
    <source>
        <dbReference type="ARBA" id="ARBA00022692"/>
    </source>
</evidence>
<keyword evidence="3 9" id="KW-0812">Transmembrane</keyword>
<dbReference type="Gene3D" id="1.20.1250.20">
    <property type="entry name" value="MFS general substrate transporter like domains"/>
    <property type="match status" value="2"/>
</dbReference>
<evidence type="ECO:0000256" key="7">
    <source>
        <dbReference type="ARBA" id="ARBA00040302"/>
    </source>
</evidence>
<organism evidence="10">
    <name type="scientific">Zeugodacus cucurbitae</name>
    <name type="common">Melon fruit fly</name>
    <name type="synonym">Bactrocera cucurbitae</name>
    <dbReference type="NCBI Taxonomy" id="28588"/>
    <lineage>
        <taxon>Eukaryota</taxon>
        <taxon>Metazoa</taxon>
        <taxon>Ecdysozoa</taxon>
        <taxon>Arthropoda</taxon>
        <taxon>Hexapoda</taxon>
        <taxon>Insecta</taxon>
        <taxon>Pterygota</taxon>
        <taxon>Neoptera</taxon>
        <taxon>Endopterygota</taxon>
        <taxon>Diptera</taxon>
        <taxon>Brachycera</taxon>
        <taxon>Muscomorpha</taxon>
        <taxon>Tephritoidea</taxon>
        <taxon>Tephritidae</taxon>
        <taxon>Zeugodacus</taxon>
        <taxon>Zeugodacus</taxon>
    </lineage>
</organism>
<evidence type="ECO:0000256" key="4">
    <source>
        <dbReference type="ARBA" id="ARBA00022989"/>
    </source>
</evidence>
<keyword evidence="5 9" id="KW-0472">Membrane</keyword>
<dbReference type="InterPro" id="IPR010291">
    <property type="entry name" value="Ion_channel_UNC-93"/>
</dbReference>
<keyword evidence="6" id="KW-0325">Glycoprotein</keyword>
<evidence type="ECO:0000256" key="8">
    <source>
        <dbReference type="ARBA" id="ARBA00041910"/>
    </source>
</evidence>
<evidence type="ECO:0000256" key="2">
    <source>
        <dbReference type="ARBA" id="ARBA00009172"/>
    </source>
</evidence>
<dbReference type="PANTHER" id="PTHR23294:SF0">
    <property type="entry name" value="UNC93-LIKE PROTEIN MFSD11"/>
    <property type="match status" value="1"/>
</dbReference>
<dbReference type="Pfam" id="PF05978">
    <property type="entry name" value="UNC-93"/>
    <property type="match status" value="1"/>
</dbReference>
<gene>
    <name evidence="10" type="primary">Mfsd11_2</name>
    <name evidence="10" type="ORF">g.33604</name>
</gene>
<feature type="transmembrane region" description="Helical" evidence="9">
    <location>
        <begin position="76"/>
        <end position="94"/>
    </location>
</feature>
<reference evidence="10" key="1">
    <citation type="submission" date="2014-11" db="EMBL/GenBank/DDBJ databases">
        <authorList>
            <person name="Geib S."/>
        </authorList>
    </citation>
    <scope>NUCLEOTIDE SEQUENCE</scope>
</reference>
<feature type="transmembrane region" description="Helical" evidence="9">
    <location>
        <begin position="270"/>
        <end position="292"/>
    </location>
</feature>
<feature type="transmembrane region" description="Helical" evidence="9">
    <location>
        <begin position="169"/>
        <end position="189"/>
    </location>
</feature>
<name>A0A0A1X4A1_ZEUCU</name>
<dbReference type="InterPro" id="IPR036259">
    <property type="entry name" value="MFS_trans_sf"/>
</dbReference>
<reference evidence="10" key="2">
    <citation type="journal article" date="2015" name="Gigascience">
        <title>Reconstructing a comprehensive transcriptome assembly of a white-pupal translocated strain of the pest fruit fly Bactrocera cucurbitae.</title>
        <authorList>
            <person name="Sim S.B."/>
            <person name="Calla B."/>
            <person name="Hall B."/>
            <person name="DeRego T."/>
            <person name="Geib S.M."/>
        </authorList>
    </citation>
    <scope>NUCLEOTIDE SEQUENCE</scope>
</reference>
<feature type="transmembrane region" description="Helical" evidence="9">
    <location>
        <begin position="137"/>
        <end position="157"/>
    </location>
</feature>
<evidence type="ECO:0000256" key="1">
    <source>
        <dbReference type="ARBA" id="ARBA00004141"/>
    </source>
</evidence>
<feature type="transmembrane region" description="Helical" evidence="9">
    <location>
        <begin position="5"/>
        <end position="28"/>
    </location>
</feature>